<evidence type="ECO:0000256" key="1">
    <source>
        <dbReference type="SAM" id="Phobius"/>
    </source>
</evidence>
<evidence type="ECO:0000313" key="3">
    <source>
        <dbReference type="EnsemblPlants" id="PAC:32963155.CDS.1"/>
    </source>
</evidence>
<evidence type="ECO:0000313" key="4">
    <source>
        <dbReference type="Proteomes" id="UP000006727"/>
    </source>
</evidence>
<dbReference type="InParanoid" id="A0A2K1JHB8"/>
<name>A0A2K1JHB8_PHYPA</name>
<dbReference type="AlphaFoldDB" id="A0A2K1JHB8"/>
<keyword evidence="1" id="KW-1133">Transmembrane helix</keyword>
<reference evidence="2 4" key="2">
    <citation type="journal article" date="2018" name="Plant J.">
        <title>The Physcomitrella patens chromosome-scale assembly reveals moss genome structure and evolution.</title>
        <authorList>
            <person name="Lang D."/>
            <person name="Ullrich K.K."/>
            <person name="Murat F."/>
            <person name="Fuchs J."/>
            <person name="Jenkins J."/>
            <person name="Haas F.B."/>
            <person name="Piednoel M."/>
            <person name="Gundlach H."/>
            <person name="Van Bel M."/>
            <person name="Meyberg R."/>
            <person name="Vives C."/>
            <person name="Morata J."/>
            <person name="Symeonidi A."/>
            <person name="Hiss M."/>
            <person name="Muchero W."/>
            <person name="Kamisugi Y."/>
            <person name="Saleh O."/>
            <person name="Blanc G."/>
            <person name="Decker E.L."/>
            <person name="van Gessel N."/>
            <person name="Grimwood J."/>
            <person name="Hayes R.D."/>
            <person name="Graham S.W."/>
            <person name="Gunter L.E."/>
            <person name="McDaniel S.F."/>
            <person name="Hoernstein S.N.W."/>
            <person name="Larsson A."/>
            <person name="Li F.W."/>
            <person name="Perroud P.F."/>
            <person name="Phillips J."/>
            <person name="Ranjan P."/>
            <person name="Rokshar D.S."/>
            <person name="Rothfels C.J."/>
            <person name="Schneider L."/>
            <person name="Shu S."/>
            <person name="Stevenson D.W."/>
            <person name="Thummler F."/>
            <person name="Tillich M."/>
            <person name="Villarreal Aguilar J.C."/>
            <person name="Widiez T."/>
            <person name="Wong G.K."/>
            <person name="Wymore A."/>
            <person name="Zhang Y."/>
            <person name="Zimmer A.D."/>
            <person name="Quatrano R.S."/>
            <person name="Mayer K.F.X."/>
            <person name="Goodstein D."/>
            <person name="Casacuberta J.M."/>
            <person name="Vandepoele K."/>
            <person name="Reski R."/>
            <person name="Cuming A.C."/>
            <person name="Tuskan G.A."/>
            <person name="Maumus F."/>
            <person name="Salse J."/>
            <person name="Schmutz J."/>
            <person name="Rensing S.A."/>
        </authorList>
    </citation>
    <scope>NUCLEOTIDE SEQUENCE [LARGE SCALE GENOMIC DNA]</scope>
    <source>
        <strain evidence="3 4">cv. Gransden 2004</strain>
    </source>
</reference>
<dbReference type="EnsemblPlants" id="Pp3c14_11339V3.1">
    <property type="protein sequence ID" value="PAC:32963155.CDS.1"/>
    <property type="gene ID" value="Pp3c14_11339"/>
</dbReference>
<organism evidence="2">
    <name type="scientific">Physcomitrium patens</name>
    <name type="common">Spreading-leaved earth moss</name>
    <name type="synonym">Physcomitrella patens</name>
    <dbReference type="NCBI Taxonomy" id="3218"/>
    <lineage>
        <taxon>Eukaryota</taxon>
        <taxon>Viridiplantae</taxon>
        <taxon>Streptophyta</taxon>
        <taxon>Embryophyta</taxon>
        <taxon>Bryophyta</taxon>
        <taxon>Bryophytina</taxon>
        <taxon>Bryopsida</taxon>
        <taxon>Funariidae</taxon>
        <taxon>Funariales</taxon>
        <taxon>Funariaceae</taxon>
        <taxon>Physcomitrium</taxon>
    </lineage>
</organism>
<keyword evidence="4" id="KW-1185">Reference proteome</keyword>
<reference evidence="2 4" key="1">
    <citation type="journal article" date="2008" name="Science">
        <title>The Physcomitrella genome reveals evolutionary insights into the conquest of land by plants.</title>
        <authorList>
            <person name="Rensing S."/>
            <person name="Lang D."/>
            <person name="Zimmer A."/>
            <person name="Terry A."/>
            <person name="Salamov A."/>
            <person name="Shapiro H."/>
            <person name="Nishiyama T."/>
            <person name="Perroud P.-F."/>
            <person name="Lindquist E."/>
            <person name="Kamisugi Y."/>
            <person name="Tanahashi T."/>
            <person name="Sakakibara K."/>
            <person name="Fujita T."/>
            <person name="Oishi K."/>
            <person name="Shin-I T."/>
            <person name="Kuroki Y."/>
            <person name="Toyoda A."/>
            <person name="Suzuki Y."/>
            <person name="Hashimoto A."/>
            <person name="Yamaguchi K."/>
            <person name="Sugano A."/>
            <person name="Kohara Y."/>
            <person name="Fujiyama A."/>
            <person name="Anterola A."/>
            <person name="Aoki S."/>
            <person name="Ashton N."/>
            <person name="Barbazuk W.B."/>
            <person name="Barker E."/>
            <person name="Bennetzen J."/>
            <person name="Bezanilla M."/>
            <person name="Blankenship R."/>
            <person name="Cho S.H."/>
            <person name="Dutcher S."/>
            <person name="Estelle M."/>
            <person name="Fawcett J.A."/>
            <person name="Gundlach H."/>
            <person name="Hanada K."/>
            <person name="Heyl A."/>
            <person name="Hicks K.A."/>
            <person name="Hugh J."/>
            <person name="Lohr M."/>
            <person name="Mayer K."/>
            <person name="Melkozernov A."/>
            <person name="Murata T."/>
            <person name="Nelson D."/>
            <person name="Pils B."/>
            <person name="Prigge M."/>
            <person name="Reiss B."/>
            <person name="Renner T."/>
            <person name="Rombauts S."/>
            <person name="Rushton P."/>
            <person name="Sanderfoot A."/>
            <person name="Schween G."/>
            <person name="Shiu S.-H."/>
            <person name="Stueber K."/>
            <person name="Theodoulou F.L."/>
            <person name="Tu H."/>
            <person name="Van de Peer Y."/>
            <person name="Verrier P.J."/>
            <person name="Waters E."/>
            <person name="Wood A."/>
            <person name="Yang L."/>
            <person name="Cove D."/>
            <person name="Cuming A."/>
            <person name="Hasebe M."/>
            <person name="Lucas S."/>
            <person name="Mishler D.B."/>
            <person name="Reski R."/>
            <person name="Grigoriev I."/>
            <person name="Quatrano R.S."/>
            <person name="Boore J.L."/>
        </authorList>
    </citation>
    <scope>NUCLEOTIDE SEQUENCE [LARGE SCALE GENOMIC DNA]</scope>
    <source>
        <strain evidence="3 4">cv. Gransden 2004</strain>
    </source>
</reference>
<accession>A0A2K1JHB8</accession>
<dbReference type="Proteomes" id="UP000006727">
    <property type="component" value="Chromosome 14"/>
</dbReference>
<proteinExistence type="predicted"/>
<dbReference type="EMBL" id="ABEU02000014">
    <property type="protein sequence ID" value="PNR40953.1"/>
    <property type="molecule type" value="Genomic_DNA"/>
</dbReference>
<feature type="transmembrane region" description="Helical" evidence="1">
    <location>
        <begin position="34"/>
        <end position="55"/>
    </location>
</feature>
<keyword evidence="1" id="KW-0472">Membrane</keyword>
<sequence length="80" mass="9216">MRGYTRLQMMHSLKAYIFIEQNCPTQRYNDLDCLMHVTIFLHMTVSWVVLIILVLCTPGTRLRLPCVVMCCARIGGKAQV</sequence>
<dbReference type="Gramene" id="Pp3c14_11339V3.1">
    <property type="protein sequence ID" value="PAC:32963155.CDS.1"/>
    <property type="gene ID" value="Pp3c14_11339"/>
</dbReference>
<keyword evidence="1" id="KW-0812">Transmembrane</keyword>
<reference evidence="3" key="3">
    <citation type="submission" date="2020-12" db="UniProtKB">
        <authorList>
            <consortium name="EnsemblPlants"/>
        </authorList>
    </citation>
    <scope>IDENTIFICATION</scope>
</reference>
<gene>
    <name evidence="2" type="ORF">PHYPA_018356</name>
</gene>
<evidence type="ECO:0000313" key="2">
    <source>
        <dbReference type="EMBL" id="PNR40953.1"/>
    </source>
</evidence>
<protein>
    <submittedName>
        <fullName evidence="2 3">Uncharacterized protein</fullName>
    </submittedName>
</protein>